<keyword evidence="5 9" id="KW-0653">Protein transport</keyword>
<evidence type="ECO:0000256" key="1">
    <source>
        <dbReference type="ARBA" id="ARBA00004370"/>
    </source>
</evidence>
<comment type="similarity">
    <text evidence="9">Belongs to the SecE/SEC61-gamma family.</text>
</comment>
<keyword evidence="7 9" id="KW-0811">Translocation</keyword>
<dbReference type="EMBL" id="JAOQJQ010000002">
    <property type="protein sequence ID" value="MCU6762103.1"/>
    <property type="molecule type" value="Genomic_DNA"/>
</dbReference>
<dbReference type="PANTHER" id="PTHR33910:SF1">
    <property type="entry name" value="PROTEIN TRANSLOCASE SUBUNIT SECE"/>
    <property type="match status" value="1"/>
</dbReference>
<evidence type="ECO:0000256" key="4">
    <source>
        <dbReference type="ARBA" id="ARBA00022692"/>
    </source>
</evidence>
<accession>A0ABT2TIR5</accession>
<keyword evidence="4 9" id="KW-0812">Transmembrane</keyword>
<dbReference type="Pfam" id="PF00584">
    <property type="entry name" value="SecE"/>
    <property type="match status" value="1"/>
</dbReference>
<evidence type="ECO:0000256" key="3">
    <source>
        <dbReference type="ARBA" id="ARBA00022475"/>
    </source>
</evidence>
<proteinExistence type="inferred from homology"/>
<evidence type="ECO:0000256" key="9">
    <source>
        <dbReference type="HAMAP-Rule" id="MF_00422"/>
    </source>
</evidence>
<organism evidence="10 11">
    <name type="scientific">Brotonthovivens ammoniilytica</name>
    <dbReference type="NCBI Taxonomy" id="2981725"/>
    <lineage>
        <taxon>Bacteria</taxon>
        <taxon>Bacillati</taxon>
        <taxon>Bacillota</taxon>
        <taxon>Clostridia</taxon>
        <taxon>Lachnospirales</taxon>
        <taxon>Lachnospiraceae</taxon>
        <taxon>Brotonthovivens</taxon>
    </lineage>
</organism>
<evidence type="ECO:0000256" key="6">
    <source>
        <dbReference type="ARBA" id="ARBA00022989"/>
    </source>
</evidence>
<feature type="transmembrane region" description="Helical" evidence="9">
    <location>
        <begin position="38"/>
        <end position="58"/>
    </location>
</feature>
<sequence>MGEKNQEKTPKTSWFGGLKAEFGKVVWPDKKSLGKQTIAVIIVCIILGIIIAVLDFGIQHGVDFLINL</sequence>
<dbReference type="PANTHER" id="PTHR33910">
    <property type="entry name" value="PROTEIN TRANSLOCASE SUBUNIT SECE"/>
    <property type="match status" value="1"/>
</dbReference>
<comment type="subcellular location">
    <subcellularLocation>
        <location evidence="9">Cell membrane</location>
        <topology evidence="9">Single-pass membrane protein</topology>
    </subcellularLocation>
    <subcellularLocation>
        <location evidence="1">Membrane</location>
    </subcellularLocation>
</comment>
<reference evidence="10 11" key="1">
    <citation type="journal article" date="2021" name="ISME Commun">
        <title>Automated analysis of genomic sequences facilitates high-throughput and comprehensive description of bacteria.</title>
        <authorList>
            <person name="Hitch T.C.A."/>
        </authorList>
    </citation>
    <scope>NUCLEOTIDE SEQUENCE [LARGE SCALE GENOMIC DNA]</scope>
    <source>
        <strain evidence="10 11">Sanger_109</strain>
    </source>
</reference>
<comment type="subunit">
    <text evidence="9">Component of the Sec protein translocase complex. Heterotrimer consisting of SecY, SecE and SecG subunits. The heterotrimers can form oligomers, although 1 heterotrimer is thought to be able to translocate proteins. Interacts with the ribosome. Interacts with SecDF, and other proteins may be involved. Interacts with SecA.</text>
</comment>
<comment type="function">
    <text evidence="9">Essential subunit of the Sec protein translocation channel SecYEG. Clamps together the 2 halves of SecY. May contact the channel plug during translocation.</text>
</comment>
<dbReference type="NCBIfam" id="TIGR00964">
    <property type="entry name" value="secE_bact"/>
    <property type="match status" value="1"/>
</dbReference>
<keyword evidence="3 9" id="KW-1003">Cell membrane</keyword>
<evidence type="ECO:0000313" key="10">
    <source>
        <dbReference type="EMBL" id="MCU6762103.1"/>
    </source>
</evidence>
<dbReference type="InterPro" id="IPR038379">
    <property type="entry name" value="SecE_sf"/>
</dbReference>
<keyword evidence="2 9" id="KW-0813">Transport</keyword>
<evidence type="ECO:0000256" key="5">
    <source>
        <dbReference type="ARBA" id="ARBA00022927"/>
    </source>
</evidence>
<name>A0ABT2TIR5_9FIRM</name>
<protein>
    <recommendedName>
        <fullName evidence="9">Protein translocase subunit SecE</fullName>
    </recommendedName>
</protein>
<keyword evidence="8 9" id="KW-0472">Membrane</keyword>
<dbReference type="Gene3D" id="1.20.5.1030">
    <property type="entry name" value="Preprotein translocase secy subunit"/>
    <property type="match status" value="1"/>
</dbReference>
<keyword evidence="6 9" id="KW-1133">Transmembrane helix</keyword>
<dbReference type="RefSeq" id="WP_158424835.1">
    <property type="nucleotide sequence ID" value="NZ_JAOQJQ010000002.1"/>
</dbReference>
<dbReference type="Proteomes" id="UP001652442">
    <property type="component" value="Unassembled WGS sequence"/>
</dbReference>
<evidence type="ECO:0000256" key="2">
    <source>
        <dbReference type="ARBA" id="ARBA00022448"/>
    </source>
</evidence>
<dbReference type="HAMAP" id="MF_00422">
    <property type="entry name" value="SecE"/>
    <property type="match status" value="1"/>
</dbReference>
<evidence type="ECO:0000256" key="8">
    <source>
        <dbReference type="ARBA" id="ARBA00023136"/>
    </source>
</evidence>
<evidence type="ECO:0000256" key="7">
    <source>
        <dbReference type="ARBA" id="ARBA00023010"/>
    </source>
</evidence>
<evidence type="ECO:0000313" key="11">
    <source>
        <dbReference type="Proteomes" id="UP001652442"/>
    </source>
</evidence>
<comment type="caution">
    <text evidence="10">The sequence shown here is derived from an EMBL/GenBank/DDBJ whole genome shotgun (WGS) entry which is preliminary data.</text>
</comment>
<keyword evidence="11" id="KW-1185">Reference proteome</keyword>
<dbReference type="InterPro" id="IPR005807">
    <property type="entry name" value="SecE_bac"/>
</dbReference>
<dbReference type="InterPro" id="IPR001901">
    <property type="entry name" value="Translocase_SecE/Sec61-g"/>
</dbReference>
<gene>
    <name evidence="9 10" type="primary">secE</name>
    <name evidence="10" type="ORF">OCV88_07070</name>
</gene>